<dbReference type="Pfam" id="PF00059">
    <property type="entry name" value="Lectin_C"/>
    <property type="match status" value="1"/>
</dbReference>
<dbReference type="InterPro" id="IPR001304">
    <property type="entry name" value="C-type_lectin-like"/>
</dbReference>
<comment type="caution">
    <text evidence="2">The sequence shown here is derived from an EMBL/GenBank/DDBJ whole genome shotgun (WGS) entry which is preliminary data.</text>
</comment>
<dbReference type="OrthoDB" id="7357196at2759"/>
<dbReference type="InterPro" id="IPR016187">
    <property type="entry name" value="CTDL_fold"/>
</dbReference>
<name>A0A3N0XLQ4_ANAGA</name>
<dbReference type="PROSITE" id="PS50041">
    <property type="entry name" value="C_TYPE_LECTIN_2"/>
    <property type="match status" value="1"/>
</dbReference>
<dbReference type="Proteomes" id="UP000281406">
    <property type="component" value="Unassembled WGS sequence"/>
</dbReference>
<dbReference type="AlphaFoldDB" id="A0A3N0XLQ4"/>
<organism evidence="2 3">
    <name type="scientific">Anabarilius grahami</name>
    <name type="common">Kanglang fish</name>
    <name type="synonym">Barilius grahami</name>
    <dbReference type="NCBI Taxonomy" id="495550"/>
    <lineage>
        <taxon>Eukaryota</taxon>
        <taxon>Metazoa</taxon>
        <taxon>Chordata</taxon>
        <taxon>Craniata</taxon>
        <taxon>Vertebrata</taxon>
        <taxon>Euteleostomi</taxon>
        <taxon>Actinopterygii</taxon>
        <taxon>Neopterygii</taxon>
        <taxon>Teleostei</taxon>
        <taxon>Ostariophysi</taxon>
        <taxon>Cypriniformes</taxon>
        <taxon>Xenocyprididae</taxon>
        <taxon>Xenocypridinae</taxon>
        <taxon>Xenocypridinae incertae sedis</taxon>
        <taxon>Anabarilius</taxon>
    </lineage>
</organism>
<gene>
    <name evidence="2" type="ORF">DPX16_2144</name>
</gene>
<dbReference type="Gene3D" id="3.10.100.10">
    <property type="entry name" value="Mannose-Binding Protein A, subunit A"/>
    <property type="match status" value="1"/>
</dbReference>
<feature type="domain" description="C-type lectin" evidence="1">
    <location>
        <begin position="81"/>
        <end position="160"/>
    </location>
</feature>
<sequence>METNSISQEIKLSNDHILFHRRAYPTNLYMRDIKKSIKAGLFLELHTILLRDSEGNDLKTKVHRDNAEKFSASFHYLLHGECRRNCQSLGANLASVHSKLENDFLLSLVASSTLSWVGAHDGEQEGQWLWSDGTAYDYTNWCTSEPNNVSGAENCLEINWTYSGATHGFVIESVLYVPHSSKKANPDVCFCCGCAAFLRAVLYSEHTARPDS</sequence>
<dbReference type="SMART" id="SM00034">
    <property type="entry name" value="CLECT"/>
    <property type="match status" value="1"/>
</dbReference>
<keyword evidence="3" id="KW-1185">Reference proteome</keyword>
<dbReference type="InterPro" id="IPR050111">
    <property type="entry name" value="C-type_lectin/snaclec_domain"/>
</dbReference>
<dbReference type="SUPFAM" id="SSF56436">
    <property type="entry name" value="C-type lectin-like"/>
    <property type="match status" value="1"/>
</dbReference>
<accession>A0A3N0XLQ4</accession>
<dbReference type="PANTHER" id="PTHR22803">
    <property type="entry name" value="MANNOSE, PHOSPHOLIPASE, LECTIN RECEPTOR RELATED"/>
    <property type="match status" value="1"/>
</dbReference>
<evidence type="ECO:0000313" key="2">
    <source>
        <dbReference type="EMBL" id="ROI68664.1"/>
    </source>
</evidence>
<dbReference type="InterPro" id="IPR016186">
    <property type="entry name" value="C-type_lectin-like/link_sf"/>
</dbReference>
<dbReference type="EMBL" id="RJVU01069573">
    <property type="protein sequence ID" value="ROI68664.1"/>
    <property type="molecule type" value="Genomic_DNA"/>
</dbReference>
<evidence type="ECO:0000313" key="3">
    <source>
        <dbReference type="Proteomes" id="UP000281406"/>
    </source>
</evidence>
<evidence type="ECO:0000259" key="1">
    <source>
        <dbReference type="PROSITE" id="PS50041"/>
    </source>
</evidence>
<dbReference type="CDD" id="cd00037">
    <property type="entry name" value="CLECT"/>
    <property type="match status" value="1"/>
</dbReference>
<protein>
    <submittedName>
        <fullName evidence="2">Ladderlectin</fullName>
    </submittedName>
</protein>
<proteinExistence type="predicted"/>
<reference evidence="2 3" key="1">
    <citation type="submission" date="2018-10" db="EMBL/GenBank/DDBJ databases">
        <title>Genome assembly for a Yunnan-Guizhou Plateau 3E fish, Anabarilius grahami (Regan), and its evolutionary and genetic applications.</title>
        <authorList>
            <person name="Jiang W."/>
        </authorList>
    </citation>
    <scope>NUCLEOTIDE SEQUENCE [LARGE SCALE GENOMIC DNA]</scope>
    <source>
        <strain evidence="2">AG-KIZ</strain>
        <tissue evidence="2">Muscle</tissue>
    </source>
</reference>